<dbReference type="SUPFAM" id="SSF56436">
    <property type="entry name" value="C-type lectin-like"/>
    <property type="match status" value="3"/>
</dbReference>
<reference evidence="26" key="3">
    <citation type="submission" date="2025-08" db="UniProtKB">
        <authorList>
            <consortium name="Ensembl"/>
        </authorList>
    </citation>
    <scope>IDENTIFICATION</scope>
    <source>
        <strain evidence="26">HSOK</strain>
    </source>
</reference>
<dbReference type="PROSITE" id="PS01187">
    <property type="entry name" value="EGF_CA"/>
    <property type="match status" value="1"/>
</dbReference>
<dbReference type="PROSITE" id="PS50963">
    <property type="entry name" value="LINK_2"/>
    <property type="match status" value="2"/>
</dbReference>
<evidence type="ECO:0000256" key="6">
    <source>
        <dbReference type="ARBA" id="ARBA00022734"/>
    </source>
</evidence>
<dbReference type="PROSITE" id="PS50026">
    <property type="entry name" value="EGF_3"/>
    <property type="match status" value="2"/>
</dbReference>
<dbReference type="GO" id="GO:0030246">
    <property type="term" value="F:carbohydrate binding"/>
    <property type="evidence" value="ECO:0007669"/>
    <property type="project" value="UniProtKB-KW"/>
</dbReference>
<dbReference type="FunFam" id="3.10.100.10:FF:000003">
    <property type="entry name" value="Versican core protein"/>
    <property type="match status" value="1"/>
</dbReference>
<feature type="domain" description="Link" evidence="25">
    <location>
        <begin position="363"/>
        <end position="459"/>
    </location>
</feature>
<dbReference type="InterPro" id="IPR016186">
    <property type="entry name" value="C-type_lectin-like/link_sf"/>
</dbReference>
<feature type="compositionally biased region" description="Polar residues" evidence="20">
    <location>
        <begin position="582"/>
        <end position="595"/>
    </location>
</feature>
<evidence type="ECO:0000256" key="4">
    <source>
        <dbReference type="ARBA" id="ARBA00022659"/>
    </source>
</evidence>
<keyword evidence="7" id="KW-0677">Repeat</keyword>
<dbReference type="InterPro" id="IPR000538">
    <property type="entry name" value="Link_dom"/>
</dbReference>
<evidence type="ECO:0000256" key="15">
    <source>
        <dbReference type="ARBA" id="ARBA00073685"/>
    </source>
</evidence>
<keyword evidence="11 17" id="KW-1015">Disulfide bond</keyword>
<accession>A0A3P9HFG5</accession>
<dbReference type="FunFam" id="3.10.100.10:FF:000002">
    <property type="entry name" value="Hyaluronan proteoglycan link protein 1"/>
    <property type="match status" value="1"/>
</dbReference>
<keyword evidence="10" id="KW-0654">Proteoglycan</keyword>
<feature type="disulfide bond" evidence="18">
    <location>
        <begin position="1320"/>
        <end position="1363"/>
    </location>
</feature>
<dbReference type="SMART" id="SM00409">
    <property type="entry name" value="IG"/>
    <property type="match status" value="1"/>
</dbReference>
<evidence type="ECO:0000256" key="2">
    <source>
        <dbReference type="ARBA" id="ARBA00022525"/>
    </source>
</evidence>
<dbReference type="PROSITE" id="PS50041">
    <property type="entry name" value="C_TYPE_LECTIN_2"/>
    <property type="match status" value="1"/>
</dbReference>
<feature type="compositionally biased region" description="Basic and acidic residues" evidence="20">
    <location>
        <begin position="1405"/>
        <end position="1421"/>
    </location>
</feature>
<keyword evidence="4 18" id="KW-0768">Sushi</keyword>
<feature type="domain" description="Ig-like" evidence="23">
    <location>
        <begin position="115"/>
        <end position="260"/>
    </location>
</feature>
<dbReference type="Ensembl" id="ENSORLT00015004097.1">
    <property type="protein sequence ID" value="ENSORLP00015006506.1"/>
    <property type="gene ID" value="ENSORLG00015007345.1"/>
</dbReference>
<dbReference type="FunFam" id="2.10.25.10:FF:000006">
    <property type="entry name" value="Versican core protein-like isoform 1"/>
    <property type="match status" value="1"/>
</dbReference>
<dbReference type="FunFam" id="3.10.100.10:FF:000011">
    <property type="entry name" value="Aggrecan core protein"/>
    <property type="match status" value="1"/>
</dbReference>
<evidence type="ECO:0000256" key="20">
    <source>
        <dbReference type="SAM" id="MobiDB-lite"/>
    </source>
</evidence>
<dbReference type="SMART" id="SM00032">
    <property type="entry name" value="CCP"/>
    <property type="match status" value="1"/>
</dbReference>
<dbReference type="FunFam" id="2.60.40.10:FF:000571">
    <property type="entry name" value="Neurocan core protein"/>
    <property type="match status" value="1"/>
</dbReference>
<dbReference type="PRINTS" id="PR01265">
    <property type="entry name" value="LINKMODULE"/>
</dbReference>
<feature type="region of interest" description="Disordered" evidence="20">
    <location>
        <begin position="616"/>
        <end position="653"/>
    </location>
</feature>
<keyword evidence="8" id="KW-0106">Calcium</keyword>
<dbReference type="Gene3D" id="3.10.100.10">
    <property type="entry name" value="Mannose-Binding Protein A, subunit A"/>
    <property type="match status" value="3"/>
</dbReference>
<dbReference type="CDD" id="cd03517">
    <property type="entry name" value="Link_domain_CSPGs_modules_1_3"/>
    <property type="match status" value="1"/>
</dbReference>
<dbReference type="InterPro" id="IPR018378">
    <property type="entry name" value="C-type_lectin_CS"/>
</dbReference>
<dbReference type="PRINTS" id="PR00010">
    <property type="entry name" value="EGFBLOOD"/>
</dbReference>
<dbReference type="Pfam" id="PF00059">
    <property type="entry name" value="Lectin_C"/>
    <property type="match status" value="1"/>
</dbReference>
<evidence type="ECO:0000256" key="9">
    <source>
        <dbReference type="ARBA" id="ARBA00022889"/>
    </source>
</evidence>
<dbReference type="Pfam" id="PF07686">
    <property type="entry name" value="V-set"/>
    <property type="match status" value="1"/>
</dbReference>
<dbReference type="InterPro" id="IPR050691">
    <property type="entry name" value="Hyaluronan_bind_Proteoglycan"/>
</dbReference>
<name>A0A3P9HFG5_ORYLA</name>
<evidence type="ECO:0000256" key="8">
    <source>
        <dbReference type="ARBA" id="ARBA00022837"/>
    </source>
</evidence>
<dbReference type="CDD" id="cd00033">
    <property type="entry name" value="CCP"/>
    <property type="match status" value="1"/>
</dbReference>
<keyword evidence="2" id="KW-0964">Secreted</keyword>
<evidence type="ECO:0000313" key="27">
    <source>
        <dbReference type="Proteomes" id="UP000265200"/>
    </source>
</evidence>
<feature type="compositionally biased region" description="Polar residues" evidence="20">
    <location>
        <begin position="638"/>
        <end position="647"/>
    </location>
</feature>
<dbReference type="PROSITE" id="PS00615">
    <property type="entry name" value="C_TYPE_LECTIN_1"/>
    <property type="match status" value="1"/>
</dbReference>
<evidence type="ECO:0000256" key="14">
    <source>
        <dbReference type="ARBA" id="ARBA00059308"/>
    </source>
</evidence>
<dbReference type="GO" id="GO:0005509">
    <property type="term" value="F:calcium ion binding"/>
    <property type="evidence" value="ECO:0007669"/>
    <property type="project" value="InterPro"/>
</dbReference>
<feature type="domain" description="Link" evidence="25">
    <location>
        <begin position="262"/>
        <end position="357"/>
    </location>
</feature>
<dbReference type="InterPro" id="IPR016187">
    <property type="entry name" value="CTDL_fold"/>
</dbReference>
<dbReference type="PANTHER" id="PTHR22804:SF24">
    <property type="entry name" value="NEUROCAN CORE PROTEIN"/>
    <property type="match status" value="1"/>
</dbReference>
<keyword evidence="3 17" id="KW-0245">EGF-like domain</keyword>
<reference evidence="26" key="4">
    <citation type="submission" date="2025-09" db="UniProtKB">
        <authorList>
            <consortium name="Ensembl"/>
        </authorList>
    </citation>
    <scope>IDENTIFICATION</scope>
    <source>
        <strain evidence="26">HSOK</strain>
    </source>
</reference>
<keyword evidence="9" id="KW-0130">Cell adhesion</keyword>
<evidence type="ECO:0000256" key="13">
    <source>
        <dbReference type="ARBA" id="ARBA00023319"/>
    </source>
</evidence>
<evidence type="ECO:0000256" key="1">
    <source>
        <dbReference type="ARBA" id="ARBA00004613"/>
    </source>
</evidence>
<sequence>MRGSLSPSPSIPLRCLVVRQNLFFVQRRSAAGGERLQLTLFPHAGLASLPALPAAPFKTRSIVGCEPSFCGTATCSVVQPRSRGAASSLRIPVDHSASKRCCRMQGAPPVCGLQPLLALLLLQTAGCGFTSADTMVNMRKVTHQTINEELSKTVLLPCLFTLRPSAGSSHEPPRIKWTKVWGQRGSDGLQKEQSVLVAKDNVVKVKKAFQSRVSLPGYNENRYNASLALSGLRSSDSGLYRCEVVVGINDEQDTVPLEVTGVVFHYRAPHDRYALTFADAKRVCLENSANIATPGQLQATFADGYENCDAGWLSDQTVRYPIQAPRPGCYGDREDSPGVRNYGNRSPDELFDVYCFAKQLQGEVFHSTVPEKLSLATASTHCHSLGAQLATVGQLYLAWQAGLDQCDPGWLADGSVRYPINVPRKNCGGDEPGVRTVYNNPNRTGFPDTAALFDAYCYQAHQPAGIQAAELQTLYQTIRPAAETQSLVTETQGTPPWISSWTGPVDTNRAAIPNSAETSEENLIIELKPFEDWHQTSQAKEDEFDDSKSNNTLSSSDLESKESYEGPVHEAMGSRSYRTDSAPLSNMISPSPQPQTTNNILVEFVKTLMRPFKYWTRSKDDEPKQPDEKEEQKEAWTESFSTSTNIQKPGGNKGNLDNAIIEHRSGTFSLRGPSREVGTTEEGLSEQEKELQPLIKLVPAFQKTEQSGTITHPGSTSVTNNPQSTQDFASALIDSFSSNQLHNISSLLGRREGFDLSTAPSSHVQWVTKSIDGSKQDSPRNVAHVVQESSWQPLEAKAGSLEVMTMANPLQQDNLENYSGEGKGQDREGTDLPEVRSRAVSEEDKGVDGSGEGSNSSEGFEITVKHQKNYYTKLGAVTDSVFNLADAVTGSEHTSLSQWQLVEHPTKPPQSSTNPDPAEEARGEILYVHQLVQNLSSALSHREDQSHSKAPPAPGKHSKDEIMATSEDDLGKMLTTSEATTVELSTMQTHRTDINVTTTNAQNTQMSFSFKESSFSGLQGEEEKTTTNSEFQSYTAVTLLPTKDGDLYLTTTPTKSGTIPMESKVETPVGMITSKSPTLKELTTLEAEANKDPNNPFGILVPTWAFSLIPSVENNPCQNNPCLHGGSCLQEGDSYSCYCPQGFSGENCEIDIDDCQSNPCQNGGTCIDEINSFVCLCLPSYSGATCEKDTEGCEHSWRKFHGHCYRYFSRRHTWEDAEKDCREHSGHLASIHSEAEQNFIRGLSHDNTWIGLNDRTVEDDFQWTDKMDLQYENWRENQPDNFFAGGEDCVVMIAHENGKWNDVPCNYNLPYVCKKGTVLCGAPPTVENAFLIGRVRSHYDIHSIARYQCADGFLQRHVPTAKCRANGKWDRPKIICIRSRRSHRYRRHHHNGRRDRRKHKRHAHRDGGHHAGEQGQHHARF</sequence>
<dbReference type="GO" id="GO:0007155">
    <property type="term" value="P:cell adhesion"/>
    <property type="evidence" value="ECO:0007669"/>
    <property type="project" value="UniProtKB-KW"/>
</dbReference>
<dbReference type="GO" id="GO:0005540">
    <property type="term" value="F:hyaluronic acid binding"/>
    <property type="evidence" value="ECO:0007669"/>
    <property type="project" value="InterPro"/>
</dbReference>
<dbReference type="SUPFAM" id="SSF57196">
    <property type="entry name" value="EGF/Laminin"/>
    <property type="match status" value="1"/>
</dbReference>
<comment type="function">
    <text evidence="14">May modulate neuronal adhesion and neurite growth during development by binding to neural cell adhesion molecules (NG-CAM and N-CAM). Chondroitin sulfate proteoglycan; binds to hyaluronic acid.</text>
</comment>
<dbReference type="PROSITE" id="PS50835">
    <property type="entry name" value="IG_LIKE"/>
    <property type="match status" value="1"/>
</dbReference>
<feature type="domain" description="C-type lectin" evidence="22">
    <location>
        <begin position="1200"/>
        <end position="1314"/>
    </location>
</feature>
<dbReference type="InterPro" id="IPR036179">
    <property type="entry name" value="Ig-like_dom_sf"/>
</dbReference>
<feature type="disulfide bond" evidence="19">
    <location>
        <begin position="308"/>
        <end position="329"/>
    </location>
</feature>
<reference key="1">
    <citation type="journal article" date="2007" name="Nature">
        <title>The medaka draft genome and insights into vertebrate genome evolution.</title>
        <authorList>
            <person name="Kasahara M."/>
            <person name="Naruse K."/>
            <person name="Sasaki S."/>
            <person name="Nakatani Y."/>
            <person name="Qu W."/>
            <person name="Ahsan B."/>
            <person name="Yamada T."/>
            <person name="Nagayasu Y."/>
            <person name="Doi K."/>
            <person name="Kasai Y."/>
            <person name="Jindo T."/>
            <person name="Kobayashi D."/>
            <person name="Shimada A."/>
            <person name="Toyoda A."/>
            <person name="Kuroki Y."/>
            <person name="Fujiyama A."/>
            <person name="Sasaki T."/>
            <person name="Shimizu A."/>
            <person name="Asakawa S."/>
            <person name="Shimizu N."/>
            <person name="Hashimoto S."/>
            <person name="Yang J."/>
            <person name="Lee Y."/>
            <person name="Matsushima K."/>
            <person name="Sugano S."/>
            <person name="Sakaizumi M."/>
            <person name="Narita T."/>
            <person name="Ohishi K."/>
            <person name="Haga S."/>
            <person name="Ohta F."/>
            <person name="Nomoto H."/>
            <person name="Nogata K."/>
            <person name="Morishita T."/>
            <person name="Endo T."/>
            <person name="Shin-I T."/>
            <person name="Takeda H."/>
            <person name="Morishita S."/>
            <person name="Kohara Y."/>
        </authorList>
    </citation>
    <scope>NUCLEOTIDE SEQUENCE [LARGE SCALE GENOMIC DNA]</scope>
    <source>
        <strain>Hd-rR</strain>
    </source>
</reference>
<dbReference type="PROSITE" id="PS00022">
    <property type="entry name" value="EGF_1"/>
    <property type="match status" value="2"/>
</dbReference>
<feature type="region of interest" description="Disordered" evidence="20">
    <location>
        <begin position="1380"/>
        <end position="1421"/>
    </location>
</feature>
<evidence type="ECO:0000259" key="23">
    <source>
        <dbReference type="PROSITE" id="PS50835"/>
    </source>
</evidence>
<dbReference type="CDD" id="cd03520">
    <property type="entry name" value="Link_domain_CSPGs_modules_2_4"/>
    <property type="match status" value="1"/>
</dbReference>
<feature type="domain" description="EGF-like" evidence="21">
    <location>
        <begin position="1151"/>
        <end position="1187"/>
    </location>
</feature>
<feature type="region of interest" description="Disordered" evidence="20">
    <location>
        <begin position="535"/>
        <end position="595"/>
    </location>
</feature>
<dbReference type="InterPro" id="IPR000152">
    <property type="entry name" value="EGF-type_Asp/Asn_hydroxyl_site"/>
</dbReference>
<dbReference type="PANTHER" id="PTHR22804">
    <property type="entry name" value="AGGRECAN/VERSICAN PROTEOGLYCAN"/>
    <property type="match status" value="1"/>
</dbReference>
<evidence type="ECO:0000256" key="17">
    <source>
        <dbReference type="PROSITE-ProRule" id="PRU00076"/>
    </source>
</evidence>
<dbReference type="InterPro" id="IPR013106">
    <property type="entry name" value="Ig_V-set"/>
</dbReference>
<evidence type="ECO:0000256" key="3">
    <source>
        <dbReference type="ARBA" id="ARBA00022536"/>
    </source>
</evidence>
<feature type="region of interest" description="Disordered" evidence="20">
    <location>
        <begin position="937"/>
        <end position="960"/>
    </location>
</feature>
<dbReference type="Gene3D" id="2.10.25.10">
    <property type="entry name" value="Laminin"/>
    <property type="match status" value="2"/>
</dbReference>
<dbReference type="SUPFAM" id="SSF57535">
    <property type="entry name" value="Complement control module/SCR domain"/>
    <property type="match status" value="1"/>
</dbReference>
<feature type="compositionally biased region" description="Basic residues" evidence="20">
    <location>
        <begin position="1380"/>
        <end position="1404"/>
    </location>
</feature>
<dbReference type="FunFam" id="2.10.25.10:FF:000844">
    <property type="entry name" value="Neurocan b"/>
    <property type="match status" value="1"/>
</dbReference>
<organism evidence="26 27">
    <name type="scientific">Oryzias latipes</name>
    <name type="common">Japanese rice fish</name>
    <name type="synonym">Japanese killifish</name>
    <dbReference type="NCBI Taxonomy" id="8090"/>
    <lineage>
        <taxon>Eukaryota</taxon>
        <taxon>Metazoa</taxon>
        <taxon>Chordata</taxon>
        <taxon>Craniata</taxon>
        <taxon>Vertebrata</taxon>
        <taxon>Euteleostomi</taxon>
        <taxon>Actinopterygii</taxon>
        <taxon>Neopterygii</taxon>
        <taxon>Teleostei</taxon>
        <taxon>Neoteleostei</taxon>
        <taxon>Acanthomorphata</taxon>
        <taxon>Ovalentaria</taxon>
        <taxon>Atherinomorphae</taxon>
        <taxon>Beloniformes</taxon>
        <taxon>Adrianichthyidae</taxon>
        <taxon>Oryziinae</taxon>
        <taxon>Oryzias</taxon>
    </lineage>
</organism>
<feature type="disulfide bond" evidence="19">
    <location>
        <begin position="406"/>
        <end position="427"/>
    </location>
</feature>
<feature type="compositionally biased region" description="Basic and acidic residues" evidence="20">
    <location>
        <begin position="823"/>
        <end position="847"/>
    </location>
</feature>
<feature type="disulfide bond" evidence="18">
    <location>
        <begin position="1349"/>
        <end position="1376"/>
    </location>
</feature>
<dbReference type="InterPro" id="IPR018097">
    <property type="entry name" value="EGF_Ca-bd_CS"/>
</dbReference>
<keyword evidence="13" id="KW-0393">Immunoglobulin domain</keyword>
<evidence type="ECO:0000259" key="21">
    <source>
        <dbReference type="PROSITE" id="PS50026"/>
    </source>
</evidence>
<evidence type="ECO:0000256" key="5">
    <source>
        <dbReference type="ARBA" id="ARBA00022729"/>
    </source>
</evidence>
<dbReference type="SMART" id="SM00034">
    <property type="entry name" value="CLECT"/>
    <property type="match status" value="1"/>
</dbReference>
<dbReference type="Pfam" id="PF00193">
    <property type="entry name" value="Xlink"/>
    <property type="match status" value="2"/>
</dbReference>
<dbReference type="Proteomes" id="UP000265200">
    <property type="component" value="Chromosome 4"/>
</dbReference>
<comment type="caution">
    <text evidence="17">Lacks conserved residue(s) required for the propagation of feature annotation.</text>
</comment>
<dbReference type="InterPro" id="IPR003599">
    <property type="entry name" value="Ig_sub"/>
</dbReference>
<dbReference type="SMART" id="SM00445">
    <property type="entry name" value="LINK"/>
    <property type="match status" value="2"/>
</dbReference>
<reference evidence="26 27" key="2">
    <citation type="submission" date="2017-04" db="EMBL/GenBank/DDBJ databases">
        <title>CpG methylation of centromeres and impact of large insertions on vertebrate speciation.</title>
        <authorList>
            <person name="Ichikawa K."/>
            <person name="Yoshimura J."/>
            <person name="Morishita S."/>
        </authorList>
    </citation>
    <scope>NUCLEOTIDE SEQUENCE</scope>
    <source>
        <strain evidence="26 27">HSOK</strain>
    </source>
</reference>
<feature type="compositionally biased region" description="Basic and acidic residues" evidence="20">
    <location>
        <begin position="558"/>
        <end position="568"/>
    </location>
</feature>
<evidence type="ECO:0000256" key="11">
    <source>
        <dbReference type="ARBA" id="ARBA00023157"/>
    </source>
</evidence>
<feature type="region of interest" description="Disordered" evidence="20">
    <location>
        <begin position="488"/>
        <end position="516"/>
    </location>
</feature>
<dbReference type="Pfam" id="PF00008">
    <property type="entry name" value="EGF"/>
    <property type="match status" value="2"/>
</dbReference>
<feature type="disulfide bond" evidence="17">
    <location>
        <begin position="1177"/>
        <end position="1186"/>
    </location>
</feature>
<feature type="compositionally biased region" description="Polar residues" evidence="20">
    <location>
        <begin position="488"/>
        <end position="502"/>
    </location>
</feature>
<keyword evidence="12" id="KW-0325">Glycoprotein</keyword>
<dbReference type="InterPro" id="IPR001304">
    <property type="entry name" value="C-type_lectin-like"/>
</dbReference>
<dbReference type="InterPro" id="IPR007110">
    <property type="entry name" value="Ig-like_dom"/>
</dbReference>
<dbReference type="SMART" id="SM00179">
    <property type="entry name" value="EGF_CA"/>
    <property type="match status" value="2"/>
</dbReference>
<comment type="subcellular location">
    <subcellularLocation>
        <location evidence="1">Secreted</location>
    </subcellularLocation>
</comment>
<dbReference type="SMART" id="SM00181">
    <property type="entry name" value="EGF"/>
    <property type="match status" value="2"/>
</dbReference>
<dbReference type="PROSITE" id="PS50923">
    <property type="entry name" value="SUSHI"/>
    <property type="match status" value="1"/>
</dbReference>
<evidence type="ECO:0000256" key="12">
    <source>
        <dbReference type="ARBA" id="ARBA00023180"/>
    </source>
</evidence>
<dbReference type="PROSITE" id="PS01186">
    <property type="entry name" value="EGF_2"/>
    <property type="match status" value="1"/>
</dbReference>
<dbReference type="SUPFAM" id="SSF48726">
    <property type="entry name" value="Immunoglobulin"/>
    <property type="match status" value="1"/>
</dbReference>
<dbReference type="CDD" id="cd00054">
    <property type="entry name" value="EGF_CA"/>
    <property type="match status" value="2"/>
</dbReference>
<dbReference type="Gene3D" id="2.60.40.10">
    <property type="entry name" value="Immunoglobulins"/>
    <property type="match status" value="1"/>
</dbReference>
<feature type="domain" description="Sushi" evidence="24">
    <location>
        <begin position="1318"/>
        <end position="1378"/>
    </location>
</feature>
<evidence type="ECO:0000256" key="10">
    <source>
        <dbReference type="ARBA" id="ARBA00022974"/>
    </source>
</evidence>
<dbReference type="Pfam" id="PF00084">
    <property type="entry name" value="Sushi"/>
    <property type="match status" value="1"/>
</dbReference>
<dbReference type="PROSITE" id="PS00010">
    <property type="entry name" value="ASX_HYDROXYL"/>
    <property type="match status" value="1"/>
</dbReference>
<feature type="compositionally biased region" description="Basic and acidic residues" evidence="20">
    <location>
        <begin position="617"/>
        <end position="636"/>
    </location>
</feature>
<dbReference type="InterPro" id="IPR013783">
    <property type="entry name" value="Ig-like_fold"/>
</dbReference>
<evidence type="ECO:0000256" key="16">
    <source>
        <dbReference type="ARBA" id="ARBA00075743"/>
    </source>
</evidence>
<feature type="domain" description="EGF-like" evidence="21">
    <location>
        <begin position="1113"/>
        <end position="1149"/>
    </location>
</feature>
<keyword evidence="6" id="KW-0430">Lectin</keyword>
<evidence type="ECO:0000259" key="22">
    <source>
        <dbReference type="PROSITE" id="PS50041"/>
    </source>
</evidence>
<dbReference type="InterPro" id="IPR035976">
    <property type="entry name" value="Sushi/SCR/CCP_sf"/>
</dbReference>
<dbReference type="InterPro" id="IPR001881">
    <property type="entry name" value="EGF-like_Ca-bd_dom"/>
</dbReference>
<dbReference type="PROSITE" id="PS01241">
    <property type="entry name" value="LINK_1"/>
    <property type="match status" value="1"/>
</dbReference>
<evidence type="ECO:0000259" key="25">
    <source>
        <dbReference type="PROSITE" id="PS50963"/>
    </source>
</evidence>
<dbReference type="FunFam" id="2.10.70.10:FF:000003">
    <property type="entry name" value="Versican core protein"/>
    <property type="match status" value="1"/>
</dbReference>
<dbReference type="GO" id="GO:0005576">
    <property type="term" value="C:extracellular region"/>
    <property type="evidence" value="ECO:0007669"/>
    <property type="project" value="UniProtKB-SubCell"/>
</dbReference>
<proteinExistence type="predicted"/>
<evidence type="ECO:0000313" key="26">
    <source>
        <dbReference type="Ensembl" id="ENSORLP00015006506.1"/>
    </source>
</evidence>
<evidence type="ECO:0000256" key="19">
    <source>
        <dbReference type="PROSITE-ProRule" id="PRU00323"/>
    </source>
</evidence>
<keyword evidence="5" id="KW-0732">Signal</keyword>
<evidence type="ECO:0000256" key="18">
    <source>
        <dbReference type="PROSITE-ProRule" id="PRU00302"/>
    </source>
</evidence>
<dbReference type="InterPro" id="IPR000742">
    <property type="entry name" value="EGF"/>
</dbReference>
<evidence type="ECO:0000259" key="24">
    <source>
        <dbReference type="PROSITE" id="PS50923"/>
    </source>
</evidence>
<dbReference type="InterPro" id="IPR000436">
    <property type="entry name" value="Sushi_SCR_CCP_dom"/>
</dbReference>
<feature type="disulfide bond" evidence="17">
    <location>
        <begin position="1139"/>
        <end position="1148"/>
    </location>
</feature>
<evidence type="ECO:0000256" key="7">
    <source>
        <dbReference type="ARBA" id="ARBA00022737"/>
    </source>
</evidence>
<feature type="region of interest" description="Disordered" evidence="20">
    <location>
        <begin position="813"/>
        <end position="859"/>
    </location>
</feature>
<protein>
    <recommendedName>
        <fullName evidence="15">Neurocan core protein</fullName>
    </recommendedName>
    <alternativeName>
        <fullName evidence="16">Chondroitin sulfate proteoglycan 3</fullName>
    </alternativeName>
</protein>
<dbReference type="Gene3D" id="2.10.70.10">
    <property type="entry name" value="Complement Module, domain 1"/>
    <property type="match status" value="1"/>
</dbReference>